<proteinExistence type="inferred from homology"/>
<dbReference type="KEGG" id="tfr:BR63_13365"/>
<dbReference type="PANTHER" id="PTHR42928">
    <property type="entry name" value="TRICARBOXYLATE-BINDING PROTEIN"/>
    <property type="match status" value="1"/>
</dbReference>
<accession>A0A7G6E548</accession>
<dbReference type="InterPro" id="IPR005064">
    <property type="entry name" value="BUG"/>
</dbReference>
<dbReference type="Gene3D" id="3.40.190.10">
    <property type="entry name" value="Periplasmic binding protein-like II"/>
    <property type="match status" value="1"/>
</dbReference>
<evidence type="ECO:0008006" key="4">
    <source>
        <dbReference type="Google" id="ProtNLM"/>
    </source>
</evidence>
<dbReference type="Gene3D" id="3.40.190.150">
    <property type="entry name" value="Bordetella uptake gene, domain 1"/>
    <property type="match status" value="1"/>
</dbReference>
<keyword evidence="3" id="KW-1185">Reference proteome</keyword>
<evidence type="ECO:0000313" key="2">
    <source>
        <dbReference type="EMBL" id="QNB47202.1"/>
    </source>
</evidence>
<dbReference type="InterPro" id="IPR042100">
    <property type="entry name" value="Bug_dom1"/>
</dbReference>
<dbReference type="EMBL" id="CP045798">
    <property type="protein sequence ID" value="QNB47202.1"/>
    <property type="molecule type" value="Genomic_DNA"/>
</dbReference>
<evidence type="ECO:0000256" key="1">
    <source>
        <dbReference type="ARBA" id="ARBA00006987"/>
    </source>
</evidence>
<reference evidence="2 3" key="1">
    <citation type="journal article" date="2019" name="Front. Microbiol.">
        <title>Thermoanaerosceptrum fracticalcis gen. nov. sp. nov., a Novel Fumarate-Fermenting Microorganism From a Deep Fractured Carbonate Aquifer of the US Great Basin.</title>
        <authorList>
            <person name="Hamilton-Brehm S.D."/>
            <person name="Stewart L.E."/>
            <person name="Zavarin M."/>
            <person name="Caldwell M."/>
            <person name="Lawson P.A."/>
            <person name="Onstott T.C."/>
            <person name="Grzymski J."/>
            <person name="Neveux I."/>
            <person name="Lollar B.S."/>
            <person name="Russell C.E."/>
            <person name="Moser D.P."/>
        </authorList>
    </citation>
    <scope>NUCLEOTIDE SEQUENCE [LARGE SCALE GENOMIC DNA]</scope>
    <source>
        <strain evidence="2 3">DRI-13</strain>
    </source>
</reference>
<dbReference type="Proteomes" id="UP000515847">
    <property type="component" value="Chromosome"/>
</dbReference>
<dbReference type="CDD" id="cd07012">
    <property type="entry name" value="PBP2_Bug_TTT"/>
    <property type="match status" value="1"/>
</dbReference>
<protein>
    <recommendedName>
        <fullName evidence="4">Tripartite tricarboxylate transporter substrate binding protein</fullName>
    </recommendedName>
</protein>
<dbReference type="PIRSF" id="PIRSF017082">
    <property type="entry name" value="YflP"/>
    <property type="match status" value="1"/>
</dbReference>
<dbReference type="PANTHER" id="PTHR42928:SF5">
    <property type="entry name" value="BLR1237 PROTEIN"/>
    <property type="match status" value="1"/>
</dbReference>
<organism evidence="2 3">
    <name type="scientific">Thermanaerosceptrum fracticalcis</name>
    <dbReference type="NCBI Taxonomy" id="1712410"/>
    <lineage>
        <taxon>Bacteria</taxon>
        <taxon>Bacillati</taxon>
        <taxon>Bacillota</taxon>
        <taxon>Clostridia</taxon>
        <taxon>Eubacteriales</taxon>
        <taxon>Peptococcaceae</taxon>
        <taxon>Thermanaerosceptrum</taxon>
    </lineage>
</organism>
<dbReference type="AlphaFoldDB" id="A0A7G6E548"/>
<dbReference type="Pfam" id="PF03401">
    <property type="entry name" value="TctC"/>
    <property type="match status" value="1"/>
</dbReference>
<name>A0A7G6E548_THEFR</name>
<comment type="similarity">
    <text evidence="1">Belongs to the UPF0065 (bug) family.</text>
</comment>
<sequence>MHYAALWKERGKNMNRKLRVFLTLLLIFAFTLTFVGCSTKEKVDNSSIQEQKQKKYPEKPITLIVPYDAGGGTDLVARTVAGLAEKHLGQPILVVNKVGATGAVGLAEAHKAKPDGYTFLFHTSTMFALKPYGLSDIAGTDMEPVMEIVHDPLLLVTPAAQKYKTLEDVIQAAKKNPGKINLGSGGVGGVNYNGIMLFEKQAGIKFNVVPITSGGAEQMARLVGNKLELGTMYYPEIAEQVKAGQIRVIAAMSDERLPQFPDVPTFKELGYDVSIASSRMVFAPKGTPEACIKAMEEALVKATEDPKFKQYVEQSGTQFKIVKGEAFKERVQKLAKQYAELAQLSKTRQ</sequence>
<dbReference type="SUPFAM" id="SSF53850">
    <property type="entry name" value="Periplasmic binding protein-like II"/>
    <property type="match status" value="1"/>
</dbReference>
<evidence type="ECO:0000313" key="3">
    <source>
        <dbReference type="Proteomes" id="UP000515847"/>
    </source>
</evidence>
<gene>
    <name evidence="2" type="ORF">BR63_13365</name>
</gene>